<accession>A0ABS4IQ04</accession>
<comment type="caution">
    <text evidence="1">The sequence shown here is derived from an EMBL/GenBank/DDBJ whole genome shotgun (WGS) entry which is preliminary data.</text>
</comment>
<protein>
    <submittedName>
        <fullName evidence="1">Acetamidase/formamidase</fullName>
    </submittedName>
</protein>
<keyword evidence="2" id="KW-1185">Reference proteome</keyword>
<name>A0ABS4IQ04_9BACL</name>
<gene>
    <name evidence="1" type="ORF">J2Z66_000289</name>
</gene>
<reference evidence="1 2" key="1">
    <citation type="submission" date="2021-03" db="EMBL/GenBank/DDBJ databases">
        <title>Genomic Encyclopedia of Type Strains, Phase IV (KMG-IV): sequencing the most valuable type-strain genomes for metagenomic binning, comparative biology and taxonomic classification.</title>
        <authorList>
            <person name="Goeker M."/>
        </authorList>
    </citation>
    <scope>NUCLEOTIDE SEQUENCE [LARGE SCALE GENOMIC DNA]</scope>
    <source>
        <strain evidence="1 2">DSM 26048</strain>
    </source>
</reference>
<organism evidence="1 2">
    <name type="scientific">Paenibacillus eucommiae</name>
    <dbReference type="NCBI Taxonomy" id="1355755"/>
    <lineage>
        <taxon>Bacteria</taxon>
        <taxon>Bacillati</taxon>
        <taxon>Bacillota</taxon>
        <taxon>Bacilli</taxon>
        <taxon>Bacillales</taxon>
        <taxon>Paenibacillaceae</taxon>
        <taxon>Paenibacillus</taxon>
    </lineage>
</organism>
<dbReference type="SUPFAM" id="SSF141130">
    <property type="entry name" value="Acetamidase/Formamidase-like"/>
    <property type="match status" value="1"/>
</dbReference>
<evidence type="ECO:0000313" key="2">
    <source>
        <dbReference type="Proteomes" id="UP001519287"/>
    </source>
</evidence>
<dbReference type="Proteomes" id="UP001519287">
    <property type="component" value="Unassembled WGS sequence"/>
</dbReference>
<proteinExistence type="predicted"/>
<dbReference type="EMBL" id="JAGGLB010000001">
    <property type="protein sequence ID" value="MBP1988694.1"/>
    <property type="molecule type" value="Genomic_DNA"/>
</dbReference>
<dbReference type="Gene3D" id="2.60.120.580">
    <property type="entry name" value="Acetamidase/Formamidase-like domains"/>
    <property type="match status" value="1"/>
</dbReference>
<sequence>MSRFDAEWNWRNGYISCIIRLNKQGRGVCKMNKELQPIRYYGTIGWHEPQAVVKSGETITVHTVDADGWDRFGERVDSSGNPMSGPLYVEGAEPGDMLEVCWESIVPSRDWGWSVNMCARHGR</sequence>
<evidence type="ECO:0000313" key="1">
    <source>
        <dbReference type="EMBL" id="MBP1988694.1"/>
    </source>
</evidence>